<feature type="compositionally biased region" description="Polar residues" evidence="1">
    <location>
        <begin position="9"/>
        <end position="18"/>
    </location>
</feature>
<gene>
    <name evidence="2" type="ORF">AVDCRST_MAG14-1976</name>
</gene>
<organism evidence="2">
    <name type="scientific">uncultured Rubrobacteraceae bacterium</name>
    <dbReference type="NCBI Taxonomy" id="349277"/>
    <lineage>
        <taxon>Bacteria</taxon>
        <taxon>Bacillati</taxon>
        <taxon>Actinomycetota</taxon>
        <taxon>Rubrobacteria</taxon>
        <taxon>Rubrobacterales</taxon>
        <taxon>Rubrobacteraceae</taxon>
        <taxon>environmental samples</taxon>
    </lineage>
</organism>
<evidence type="ECO:0000313" key="2">
    <source>
        <dbReference type="EMBL" id="CAA9458838.1"/>
    </source>
</evidence>
<evidence type="ECO:0000256" key="1">
    <source>
        <dbReference type="SAM" id="MobiDB-lite"/>
    </source>
</evidence>
<feature type="compositionally biased region" description="Basic and acidic residues" evidence="1">
    <location>
        <begin position="34"/>
        <end position="48"/>
    </location>
</feature>
<reference evidence="2" key="1">
    <citation type="submission" date="2020-02" db="EMBL/GenBank/DDBJ databases">
        <authorList>
            <person name="Meier V. D."/>
        </authorList>
    </citation>
    <scope>NUCLEOTIDE SEQUENCE</scope>
    <source>
        <strain evidence="2">AVDCRST_MAG14</strain>
    </source>
</reference>
<protein>
    <submittedName>
        <fullName evidence="2">Uncharacterized protein</fullName>
    </submittedName>
</protein>
<feature type="region of interest" description="Disordered" evidence="1">
    <location>
        <begin position="1"/>
        <end position="48"/>
    </location>
</feature>
<dbReference type="EMBL" id="CADCVG010000085">
    <property type="protein sequence ID" value="CAA9458838.1"/>
    <property type="molecule type" value="Genomic_DNA"/>
</dbReference>
<feature type="non-terminal residue" evidence="2">
    <location>
        <position position="48"/>
    </location>
</feature>
<feature type="non-terminal residue" evidence="2">
    <location>
        <position position="1"/>
    </location>
</feature>
<sequence>LGGPAETGSGFSRAQTSAGAPAREWGRAALGGRGRGERGTRGGRSEGL</sequence>
<dbReference type="AlphaFoldDB" id="A0A6J4R3C0"/>
<name>A0A6J4R3C0_9ACTN</name>
<accession>A0A6J4R3C0</accession>
<proteinExistence type="predicted"/>